<dbReference type="InterPro" id="IPR006015">
    <property type="entry name" value="Universal_stress_UspA"/>
</dbReference>
<dbReference type="KEGG" id="sgr:SGR_915"/>
<feature type="compositionally biased region" description="Low complexity" evidence="2">
    <location>
        <begin position="21"/>
        <end position="31"/>
    </location>
</feature>
<evidence type="ECO:0000313" key="4">
    <source>
        <dbReference type="EMBL" id="BAG17744.1"/>
    </source>
</evidence>
<feature type="domain" description="UspA" evidence="3">
    <location>
        <begin position="197"/>
        <end position="325"/>
    </location>
</feature>
<feature type="compositionally biased region" description="Basic and acidic residues" evidence="2">
    <location>
        <begin position="1"/>
        <end position="11"/>
    </location>
</feature>
<dbReference type="EMBL" id="AP009493">
    <property type="protein sequence ID" value="BAG17744.1"/>
    <property type="molecule type" value="Genomic_DNA"/>
</dbReference>
<dbReference type="Proteomes" id="UP000001685">
    <property type="component" value="Chromosome"/>
</dbReference>
<comment type="similarity">
    <text evidence="1">Belongs to the universal stress protein A family.</text>
</comment>
<gene>
    <name evidence="4" type="ordered locus">SGR_915</name>
</gene>
<feature type="domain" description="UspA" evidence="3">
    <location>
        <begin position="46"/>
        <end position="177"/>
    </location>
</feature>
<dbReference type="InterPro" id="IPR014729">
    <property type="entry name" value="Rossmann-like_a/b/a_fold"/>
</dbReference>
<organism evidence="4 5">
    <name type="scientific">Streptomyces griseus subsp. griseus (strain JCM 4626 / CBS 651.72 / NBRC 13350 / KCC S-0626 / ISP 5235)</name>
    <dbReference type="NCBI Taxonomy" id="455632"/>
    <lineage>
        <taxon>Bacteria</taxon>
        <taxon>Bacillati</taxon>
        <taxon>Actinomycetota</taxon>
        <taxon>Actinomycetes</taxon>
        <taxon>Kitasatosporales</taxon>
        <taxon>Streptomycetaceae</taxon>
        <taxon>Streptomyces</taxon>
    </lineage>
</organism>
<protein>
    <submittedName>
        <fullName evidence="4">Stress-inducible protein</fullName>
    </submittedName>
</protein>
<evidence type="ECO:0000259" key="3">
    <source>
        <dbReference type="Pfam" id="PF00582"/>
    </source>
</evidence>
<proteinExistence type="inferred from homology"/>
<sequence>MKRLPFEREAVPRSVAHHTRTTPAPRPTTGRSPPPVGMRGDIVQQPVIVGVDGSSNSLLAVGWAADEAHRRGAPLLLLHGHDPGHESFSRRDTEKEHQAAEQALHSALSWVQDHFGDVEAGAELVDSPEAELLAERGREAQMIVLGSRRPGPVTGFLLGSVGLRVLSRAVCPVVMIRGGDVDRHPRKGEIVAGVPAEEKEAAAVLDFAFRTAAAHGVPLRAARAWGLPAMFTQRSGATSLSGRAGEIEGHNRSELLDLLKPWRRRYPDIAVNEHVERGFAAEMLMTLAAGAELLVVGRSGRGGGYVGHVVHSTMHFANAPVAVVPAE</sequence>
<dbReference type="Pfam" id="PF00582">
    <property type="entry name" value="Usp"/>
    <property type="match status" value="2"/>
</dbReference>
<accession>B1VT40</accession>
<dbReference type="SUPFAM" id="SSF52402">
    <property type="entry name" value="Adenine nucleotide alpha hydrolases-like"/>
    <property type="match status" value="2"/>
</dbReference>
<dbReference type="InterPro" id="IPR006016">
    <property type="entry name" value="UspA"/>
</dbReference>
<evidence type="ECO:0000256" key="2">
    <source>
        <dbReference type="SAM" id="MobiDB-lite"/>
    </source>
</evidence>
<dbReference type="eggNOG" id="COG0589">
    <property type="taxonomic scope" value="Bacteria"/>
</dbReference>
<reference evidence="5" key="1">
    <citation type="journal article" date="2008" name="J. Bacteriol.">
        <title>Genome sequence of the streptomycin-producing microorganism Streptomyces griseus IFO 13350.</title>
        <authorList>
            <person name="Ohnishi Y."/>
            <person name="Ishikawa J."/>
            <person name="Hara H."/>
            <person name="Suzuki H."/>
            <person name="Ikenoya M."/>
            <person name="Ikeda H."/>
            <person name="Yamashita A."/>
            <person name="Hattori M."/>
            <person name="Horinouchi S."/>
        </authorList>
    </citation>
    <scope>NUCLEOTIDE SEQUENCE [LARGE SCALE GENOMIC DNA]</scope>
    <source>
        <strain evidence="5">JCM 4626 / NBRC 13350</strain>
    </source>
</reference>
<dbReference type="AlphaFoldDB" id="B1VT40"/>
<dbReference type="Gene3D" id="3.40.50.620">
    <property type="entry name" value="HUPs"/>
    <property type="match status" value="2"/>
</dbReference>
<name>B1VT40_STRGG</name>
<evidence type="ECO:0000256" key="1">
    <source>
        <dbReference type="ARBA" id="ARBA00008791"/>
    </source>
</evidence>
<dbReference type="HOGENOM" id="CLU_049301_2_3_11"/>
<dbReference type="PRINTS" id="PR01438">
    <property type="entry name" value="UNVRSLSTRESS"/>
</dbReference>
<feature type="region of interest" description="Disordered" evidence="2">
    <location>
        <begin position="1"/>
        <end position="39"/>
    </location>
</feature>
<dbReference type="PANTHER" id="PTHR46268:SF6">
    <property type="entry name" value="UNIVERSAL STRESS PROTEIN UP12"/>
    <property type="match status" value="1"/>
</dbReference>
<evidence type="ECO:0000313" key="5">
    <source>
        <dbReference type="Proteomes" id="UP000001685"/>
    </source>
</evidence>
<dbReference type="PANTHER" id="PTHR46268">
    <property type="entry name" value="STRESS RESPONSE PROTEIN NHAX"/>
    <property type="match status" value="1"/>
</dbReference>